<keyword evidence="3" id="KW-0408">Iron</keyword>
<dbReference type="InterPro" id="IPR017900">
    <property type="entry name" value="4Fe4S_Fe_S_CS"/>
</dbReference>
<accession>A0A3B0XUJ7</accession>
<dbReference type="Pfam" id="PF25160">
    <property type="entry name" value="LdpA_Fe-S-bd"/>
    <property type="match status" value="1"/>
</dbReference>
<dbReference type="SUPFAM" id="SSF54862">
    <property type="entry name" value="4Fe-4S ferredoxins"/>
    <property type="match status" value="1"/>
</dbReference>
<sequence length="384" mass="41533">MKNTSLASAIACLQGATLLEEEALCLNLRGRTETCQRCTDVCTTNALKLSIDAVDVITDDCSACGACVPACPAGVLRLSGFSPQRFLEAMGNEPEVHLHCSRSTDNGGGIVIPCYQVLDARLLAAGRAKGVVSVLLHGLDACKGCDKGDAMKSVARMCQQLNAWLGETAPLVRPALSEAVAETPRQHEDQQQMSRRSFLRFASARAAAGATEWLAPVEDEDDDAFELPFYQGNPEDYHRAHPYQALLSENALGLSWLKGGELPWQLRTLSDDCSACLACGQHCPTGALLAVEDSQARSITFEPALCTDCSLCTSVCPMDAVVVHPAHQLDDVLASRRALMMRSQQPCEHCGNPFLPEQVEENHLCPTCRNEEDLDDEWVAMLEG</sequence>
<evidence type="ECO:0000256" key="1">
    <source>
        <dbReference type="ARBA" id="ARBA00022485"/>
    </source>
</evidence>
<feature type="domain" description="4Fe-4S ferredoxin-type" evidence="5">
    <location>
        <begin position="297"/>
        <end position="326"/>
    </location>
</feature>
<dbReference type="PANTHER" id="PTHR24960">
    <property type="entry name" value="PHOTOSYSTEM I IRON-SULFUR CENTER-RELATED"/>
    <property type="match status" value="1"/>
</dbReference>
<dbReference type="PROSITE" id="PS00198">
    <property type="entry name" value="4FE4S_FER_1"/>
    <property type="match status" value="3"/>
</dbReference>
<dbReference type="GO" id="GO:0046872">
    <property type="term" value="F:metal ion binding"/>
    <property type="evidence" value="ECO:0007669"/>
    <property type="project" value="UniProtKB-KW"/>
</dbReference>
<dbReference type="GO" id="GO:0005737">
    <property type="term" value="C:cytoplasm"/>
    <property type="evidence" value="ECO:0007669"/>
    <property type="project" value="TreeGrafter"/>
</dbReference>
<dbReference type="Gene3D" id="3.30.70.20">
    <property type="match status" value="2"/>
</dbReference>
<dbReference type="GO" id="GO:0051539">
    <property type="term" value="F:4 iron, 4 sulfur cluster binding"/>
    <property type="evidence" value="ECO:0007669"/>
    <property type="project" value="UniProtKB-KW"/>
</dbReference>
<dbReference type="InterPro" id="IPR050157">
    <property type="entry name" value="PSI_iron-sulfur_center"/>
</dbReference>
<evidence type="ECO:0000259" key="5">
    <source>
        <dbReference type="PROSITE" id="PS51379"/>
    </source>
</evidence>
<feature type="domain" description="4Fe-4S ferredoxin-type" evidence="5">
    <location>
        <begin position="264"/>
        <end position="293"/>
    </location>
</feature>
<evidence type="ECO:0000256" key="4">
    <source>
        <dbReference type="ARBA" id="ARBA00023014"/>
    </source>
</evidence>
<proteinExistence type="predicted"/>
<dbReference type="PROSITE" id="PS51379">
    <property type="entry name" value="4FE4S_FER_2"/>
    <property type="match status" value="3"/>
</dbReference>
<dbReference type="InterPro" id="IPR017896">
    <property type="entry name" value="4Fe4S_Fe-S-bd"/>
</dbReference>
<dbReference type="PANTHER" id="PTHR24960:SF79">
    <property type="entry name" value="PHOTOSYSTEM I IRON-SULFUR CENTER"/>
    <property type="match status" value="1"/>
</dbReference>
<evidence type="ECO:0000256" key="3">
    <source>
        <dbReference type="ARBA" id="ARBA00023004"/>
    </source>
</evidence>
<dbReference type="Pfam" id="PF12838">
    <property type="entry name" value="Fer4_7"/>
    <property type="match status" value="1"/>
</dbReference>
<dbReference type="AlphaFoldDB" id="A0A3B0XUJ7"/>
<dbReference type="EMBL" id="UOFI01000086">
    <property type="protein sequence ID" value="VAW66842.1"/>
    <property type="molecule type" value="Genomic_DNA"/>
</dbReference>
<organism evidence="6">
    <name type="scientific">hydrothermal vent metagenome</name>
    <dbReference type="NCBI Taxonomy" id="652676"/>
    <lineage>
        <taxon>unclassified sequences</taxon>
        <taxon>metagenomes</taxon>
        <taxon>ecological metagenomes</taxon>
    </lineage>
</organism>
<gene>
    <name evidence="6" type="ORF">MNBD_GAMMA09-3004</name>
</gene>
<reference evidence="6" key="1">
    <citation type="submission" date="2018-06" db="EMBL/GenBank/DDBJ databases">
        <authorList>
            <person name="Zhirakovskaya E."/>
        </authorList>
    </citation>
    <scope>NUCLEOTIDE SEQUENCE</scope>
</reference>
<feature type="domain" description="4Fe-4S ferredoxin-type" evidence="5">
    <location>
        <begin position="52"/>
        <end position="81"/>
    </location>
</feature>
<keyword evidence="1" id="KW-0004">4Fe-4S</keyword>
<keyword evidence="4" id="KW-0411">Iron-sulfur</keyword>
<protein>
    <recommendedName>
        <fullName evidence="5">4Fe-4S ferredoxin-type domain-containing protein</fullName>
    </recommendedName>
</protein>
<keyword evidence="2" id="KW-0479">Metal-binding</keyword>
<evidence type="ECO:0000256" key="2">
    <source>
        <dbReference type="ARBA" id="ARBA00022723"/>
    </source>
</evidence>
<name>A0A3B0XUJ7_9ZZZZ</name>
<dbReference type="InterPro" id="IPR057431">
    <property type="entry name" value="LdpA_Fe-S-bd"/>
</dbReference>
<evidence type="ECO:0000313" key="6">
    <source>
        <dbReference type="EMBL" id="VAW66842.1"/>
    </source>
</evidence>